<comment type="caution">
    <text evidence="11">The sequence shown here is derived from an EMBL/GenBank/DDBJ whole genome shotgun (WGS) entry which is preliminary data.</text>
</comment>
<dbReference type="GO" id="GO:0005737">
    <property type="term" value="C:cytoplasm"/>
    <property type="evidence" value="ECO:0007669"/>
    <property type="project" value="TreeGrafter"/>
</dbReference>
<dbReference type="STRING" id="101127.A0A1X2GKU3"/>
<evidence type="ECO:0000313" key="11">
    <source>
        <dbReference type="EMBL" id="ORX56273.1"/>
    </source>
</evidence>
<dbReference type="InterPro" id="IPR036959">
    <property type="entry name" value="Peptidase_C12_UCH_sf"/>
</dbReference>
<evidence type="ECO:0000256" key="7">
    <source>
        <dbReference type="ARBA" id="ARBA00022807"/>
    </source>
</evidence>
<evidence type="ECO:0000256" key="6">
    <source>
        <dbReference type="ARBA" id="ARBA00022801"/>
    </source>
</evidence>
<feature type="active site" description="Nucleophile" evidence="8">
    <location>
        <position position="95"/>
    </location>
</feature>
<keyword evidence="4 8" id="KW-0645">Protease</keyword>
<evidence type="ECO:0000313" key="12">
    <source>
        <dbReference type="Proteomes" id="UP000242146"/>
    </source>
</evidence>
<keyword evidence="6 8" id="KW-0378">Hydrolase</keyword>
<feature type="site" description="Important for enzyme activity" evidence="8">
    <location>
        <position position="202"/>
    </location>
</feature>
<keyword evidence="12" id="KW-1185">Reference proteome</keyword>
<dbReference type="PANTHER" id="PTHR10589:SF16">
    <property type="entry name" value="UBIQUITIN CARBOXYL-TERMINAL HYDROLASE ISOZYME L5"/>
    <property type="match status" value="1"/>
</dbReference>
<protein>
    <recommendedName>
        <fullName evidence="3 8">ubiquitinyl hydrolase 1</fullName>
        <ecNumber evidence="3 8">3.4.19.12</ecNumber>
    </recommendedName>
</protein>
<sequence length="476" mass="53718">MSSADDIRAAIVAPWSLIENRPENFIGMARMYGVKNIDFKEVFDHDSLPTWEERVYGLIFGSEINVEAHPSNPAEIMDKEAESLFFSNQIVTNVCATSALLAVLLNIDDTNVDLGEKLREFKEFTMDMDPVSRGLVIGNCDLLVNAHRTFGSFYSQIQAKGYPRHEDIYEDSGEEDDDDEVPEPYFHYSALIPANGFLWELDGYNRIPTKICAIDGNWLPFARDELSRRLKDSSDFVSILAVVSAPNENPPAAPTPSTSDNCTTSQLDATADHVLTKPSTPEPASRPGAADTLSPIEKCNALLDKLAITLDALDHEWNKGSGSYFSLNVHRETLPESLEEWISLPDSVDHMDEFIIKSERPARVYLLKELYQQTLKHRDHLHAQLIDEQSLSRRAGKTKASTREAVSQIPLNTTPQKSKDTDDPPPSTPGLPDELDFEIQRRQHDYTEFFDTAFTLMYDQKLLTPKKRPAKRRRTK</sequence>
<dbReference type="PANTHER" id="PTHR10589">
    <property type="entry name" value="UBIQUITIN CARBOXYL-TERMINAL HYDROLASE"/>
    <property type="match status" value="1"/>
</dbReference>
<feature type="active site" description="Proton donor" evidence="8">
    <location>
        <position position="187"/>
    </location>
</feature>
<dbReference type="InterPro" id="IPR038765">
    <property type="entry name" value="Papain-like_cys_pep_sf"/>
</dbReference>
<evidence type="ECO:0000259" key="10">
    <source>
        <dbReference type="PROSITE" id="PS52048"/>
    </source>
</evidence>
<dbReference type="AlphaFoldDB" id="A0A1X2GKU3"/>
<organism evidence="11 12">
    <name type="scientific">Hesseltinella vesiculosa</name>
    <dbReference type="NCBI Taxonomy" id="101127"/>
    <lineage>
        <taxon>Eukaryota</taxon>
        <taxon>Fungi</taxon>
        <taxon>Fungi incertae sedis</taxon>
        <taxon>Mucoromycota</taxon>
        <taxon>Mucoromycotina</taxon>
        <taxon>Mucoromycetes</taxon>
        <taxon>Mucorales</taxon>
        <taxon>Cunninghamellaceae</taxon>
        <taxon>Hesseltinella</taxon>
    </lineage>
</organism>
<evidence type="ECO:0000256" key="1">
    <source>
        <dbReference type="ARBA" id="ARBA00000707"/>
    </source>
</evidence>
<dbReference type="Gene3D" id="3.40.532.10">
    <property type="entry name" value="Peptidase C12, ubiquitin carboxyl-terminal hydrolase"/>
    <property type="match status" value="1"/>
</dbReference>
<feature type="region of interest" description="Disordered" evidence="9">
    <location>
        <begin position="392"/>
        <end position="436"/>
    </location>
</feature>
<keyword evidence="5 8" id="KW-0833">Ubl conjugation pathway</keyword>
<dbReference type="GO" id="GO:0016579">
    <property type="term" value="P:protein deubiquitination"/>
    <property type="evidence" value="ECO:0007669"/>
    <property type="project" value="TreeGrafter"/>
</dbReference>
<dbReference type="OrthoDB" id="1924260at2759"/>
<dbReference type="EMBL" id="MCGT01000010">
    <property type="protein sequence ID" value="ORX56273.1"/>
    <property type="molecule type" value="Genomic_DNA"/>
</dbReference>
<dbReference type="GO" id="GO:0006511">
    <property type="term" value="P:ubiquitin-dependent protein catabolic process"/>
    <property type="evidence" value="ECO:0007669"/>
    <property type="project" value="UniProtKB-UniRule"/>
</dbReference>
<accession>A0A1X2GKU3</accession>
<feature type="site" description="Transition state stabilizer" evidence="8">
    <location>
        <position position="89"/>
    </location>
</feature>
<evidence type="ECO:0000256" key="2">
    <source>
        <dbReference type="ARBA" id="ARBA00009326"/>
    </source>
</evidence>
<dbReference type="GO" id="GO:0004843">
    <property type="term" value="F:cysteine-type deubiquitinase activity"/>
    <property type="evidence" value="ECO:0007669"/>
    <property type="project" value="UniProtKB-UniRule"/>
</dbReference>
<evidence type="ECO:0000256" key="4">
    <source>
        <dbReference type="ARBA" id="ARBA00022670"/>
    </source>
</evidence>
<dbReference type="SUPFAM" id="SSF54001">
    <property type="entry name" value="Cysteine proteinases"/>
    <property type="match status" value="1"/>
</dbReference>
<dbReference type="Proteomes" id="UP000242146">
    <property type="component" value="Unassembled WGS sequence"/>
</dbReference>
<evidence type="ECO:0000256" key="5">
    <source>
        <dbReference type="ARBA" id="ARBA00022786"/>
    </source>
</evidence>
<name>A0A1X2GKU3_9FUNG</name>
<dbReference type="EC" id="3.4.19.12" evidence="3 8"/>
<evidence type="ECO:0000256" key="8">
    <source>
        <dbReference type="PROSITE-ProRule" id="PRU01393"/>
    </source>
</evidence>
<feature type="domain" description="UCH catalytic" evidence="10">
    <location>
        <begin position="14"/>
        <end position="244"/>
    </location>
</feature>
<keyword evidence="7 8" id="KW-0788">Thiol protease</keyword>
<comment type="similarity">
    <text evidence="2 8">Belongs to the peptidase C12 family.</text>
</comment>
<dbReference type="PROSITE" id="PS52048">
    <property type="entry name" value="UCH_DOMAIN"/>
    <property type="match status" value="1"/>
</dbReference>
<dbReference type="Pfam" id="PF01088">
    <property type="entry name" value="Peptidase_C12"/>
    <property type="match status" value="1"/>
</dbReference>
<dbReference type="InterPro" id="IPR001578">
    <property type="entry name" value="Peptidase_C12_UCH"/>
</dbReference>
<gene>
    <name evidence="11" type="ORF">DM01DRAFT_1017380</name>
</gene>
<proteinExistence type="inferred from homology"/>
<evidence type="ECO:0000256" key="3">
    <source>
        <dbReference type="ARBA" id="ARBA00012759"/>
    </source>
</evidence>
<reference evidence="11 12" key="1">
    <citation type="submission" date="2016-07" db="EMBL/GenBank/DDBJ databases">
        <title>Pervasive Adenine N6-methylation of Active Genes in Fungi.</title>
        <authorList>
            <consortium name="DOE Joint Genome Institute"/>
            <person name="Mondo S.J."/>
            <person name="Dannebaum R.O."/>
            <person name="Kuo R.C."/>
            <person name="Labutti K."/>
            <person name="Haridas S."/>
            <person name="Kuo A."/>
            <person name="Salamov A."/>
            <person name="Ahrendt S.R."/>
            <person name="Lipzen A."/>
            <person name="Sullivan W."/>
            <person name="Andreopoulos W.B."/>
            <person name="Clum A."/>
            <person name="Lindquist E."/>
            <person name="Daum C."/>
            <person name="Ramamoorthy G.K."/>
            <person name="Gryganskyi A."/>
            <person name="Culley D."/>
            <person name="Magnuson J.K."/>
            <person name="James T.Y."/>
            <person name="O'Malley M.A."/>
            <person name="Stajich J.E."/>
            <person name="Spatafora J.W."/>
            <person name="Visel A."/>
            <person name="Grigoriev I.V."/>
        </authorList>
    </citation>
    <scope>NUCLEOTIDE SEQUENCE [LARGE SCALE GENOMIC DNA]</scope>
    <source>
        <strain evidence="11 12">NRRL 3301</strain>
    </source>
</reference>
<comment type="catalytic activity">
    <reaction evidence="1 8">
        <text>Thiol-dependent hydrolysis of ester, thioester, amide, peptide and isopeptide bonds formed by the C-terminal Gly of ubiquitin (a 76-residue protein attached to proteins as an intracellular targeting signal).</text>
        <dbReference type="EC" id="3.4.19.12"/>
    </reaction>
</comment>
<evidence type="ECO:0000256" key="9">
    <source>
        <dbReference type="SAM" id="MobiDB-lite"/>
    </source>
</evidence>